<dbReference type="Pfam" id="PF01370">
    <property type="entry name" value="Epimerase"/>
    <property type="match status" value="1"/>
</dbReference>
<feature type="domain" description="NAD-dependent epimerase/dehydratase" evidence="3">
    <location>
        <begin position="7"/>
        <end position="93"/>
    </location>
</feature>
<accession>A0A2G9H2Q4</accession>
<evidence type="ECO:0000313" key="5">
    <source>
        <dbReference type="Proteomes" id="UP000231279"/>
    </source>
</evidence>
<dbReference type="STRING" id="429701.A0A2G9H2Q4"/>
<protein>
    <submittedName>
        <fullName evidence="4">Dihydrokaempferol 4-reductase</fullName>
        <ecNumber evidence="4">1.1.1.219</ecNumber>
    </submittedName>
</protein>
<dbReference type="SUPFAM" id="SSF51735">
    <property type="entry name" value="NAD(P)-binding Rossmann-fold domains"/>
    <property type="match status" value="1"/>
</dbReference>
<dbReference type="InterPro" id="IPR036291">
    <property type="entry name" value="NAD(P)-bd_dom_sf"/>
</dbReference>
<keyword evidence="2 4" id="KW-0560">Oxidoreductase</keyword>
<dbReference type="PANTHER" id="PTHR10366:SF563">
    <property type="entry name" value="CINNAMOYL-COA REDUCTASE 16"/>
    <property type="match status" value="1"/>
</dbReference>
<dbReference type="InterPro" id="IPR050425">
    <property type="entry name" value="NAD(P)_dehydrat-like"/>
</dbReference>
<dbReference type="OrthoDB" id="2735536at2759"/>
<keyword evidence="5" id="KW-1185">Reference proteome</keyword>
<dbReference type="EC" id="1.1.1.219" evidence="4"/>
<dbReference type="InterPro" id="IPR001509">
    <property type="entry name" value="Epimerase_deHydtase"/>
</dbReference>
<dbReference type="GO" id="GO:0045552">
    <property type="term" value="F:dihydroflavanol 4-reductase activity"/>
    <property type="evidence" value="ECO:0007669"/>
    <property type="project" value="UniProtKB-EC"/>
</dbReference>
<comment type="caution">
    <text evidence="4">The sequence shown here is derived from an EMBL/GenBank/DDBJ whole genome shotgun (WGS) entry which is preliminary data.</text>
</comment>
<keyword evidence="1" id="KW-0521">NADP</keyword>
<proteinExistence type="predicted"/>
<evidence type="ECO:0000256" key="1">
    <source>
        <dbReference type="ARBA" id="ARBA00022857"/>
    </source>
</evidence>
<gene>
    <name evidence="4" type="ORF">CDL12_15588</name>
</gene>
<dbReference type="Gene3D" id="3.40.50.720">
    <property type="entry name" value="NAD(P)-binding Rossmann-like Domain"/>
    <property type="match status" value="1"/>
</dbReference>
<dbReference type="SMR" id="A0A2G9H2Q4"/>
<evidence type="ECO:0000259" key="3">
    <source>
        <dbReference type="Pfam" id="PF01370"/>
    </source>
</evidence>
<sequence length="170" mass="18993">MNLFGASYCMSKTAAERAALEFAESNSLDVVSVIPTWILGPFLCPGCPESVRSSLAMIMGSENQTKCTETIPFVHTDDVASAHIFLFEYPKAKGRYICSAVEVTFDKLIKFLSQRYPQFQIKDSLIDEVVKTKSLSSKKLLDTGFRQDCNYAVIQSLVAVFVMMSSYFLH</sequence>
<reference evidence="5" key="1">
    <citation type="journal article" date="2018" name="Gigascience">
        <title>Genome assembly of the Pink Ipe (Handroanthus impetiginosus, Bignoniaceae), a highly valued, ecologically keystone Neotropical timber forest tree.</title>
        <authorList>
            <person name="Silva-Junior O.B."/>
            <person name="Grattapaglia D."/>
            <person name="Novaes E."/>
            <person name="Collevatti R.G."/>
        </authorList>
    </citation>
    <scope>NUCLEOTIDE SEQUENCE [LARGE SCALE GENOMIC DNA]</scope>
    <source>
        <strain evidence="5">cv. UFG-1</strain>
    </source>
</reference>
<evidence type="ECO:0000313" key="4">
    <source>
        <dbReference type="EMBL" id="PIN11798.1"/>
    </source>
</evidence>
<dbReference type="PANTHER" id="PTHR10366">
    <property type="entry name" value="NAD DEPENDENT EPIMERASE/DEHYDRATASE"/>
    <property type="match status" value="1"/>
</dbReference>
<name>A0A2G9H2Q4_9LAMI</name>
<dbReference type="Proteomes" id="UP000231279">
    <property type="component" value="Unassembled WGS sequence"/>
</dbReference>
<dbReference type="AlphaFoldDB" id="A0A2G9H2Q4"/>
<organism evidence="4 5">
    <name type="scientific">Handroanthus impetiginosus</name>
    <dbReference type="NCBI Taxonomy" id="429701"/>
    <lineage>
        <taxon>Eukaryota</taxon>
        <taxon>Viridiplantae</taxon>
        <taxon>Streptophyta</taxon>
        <taxon>Embryophyta</taxon>
        <taxon>Tracheophyta</taxon>
        <taxon>Spermatophyta</taxon>
        <taxon>Magnoliopsida</taxon>
        <taxon>eudicotyledons</taxon>
        <taxon>Gunneridae</taxon>
        <taxon>Pentapetalae</taxon>
        <taxon>asterids</taxon>
        <taxon>lamiids</taxon>
        <taxon>Lamiales</taxon>
        <taxon>Bignoniaceae</taxon>
        <taxon>Crescentiina</taxon>
        <taxon>Tabebuia alliance</taxon>
        <taxon>Handroanthus</taxon>
    </lineage>
</organism>
<dbReference type="EMBL" id="NKXS01002854">
    <property type="protein sequence ID" value="PIN11798.1"/>
    <property type="molecule type" value="Genomic_DNA"/>
</dbReference>
<evidence type="ECO:0000256" key="2">
    <source>
        <dbReference type="ARBA" id="ARBA00023002"/>
    </source>
</evidence>